<dbReference type="InterPro" id="IPR036265">
    <property type="entry name" value="HIT-like_sf"/>
</dbReference>
<proteinExistence type="predicted"/>
<dbReference type="EMBL" id="OU503051">
    <property type="protein sequence ID" value="CAI9778686.1"/>
    <property type="molecule type" value="Genomic_DNA"/>
</dbReference>
<keyword evidence="6" id="KW-1185">Reference proteome</keyword>
<evidence type="ECO:0000259" key="4">
    <source>
        <dbReference type="PROSITE" id="PS51084"/>
    </source>
</evidence>
<dbReference type="Proteomes" id="UP000834106">
    <property type="component" value="Chromosome 16"/>
</dbReference>
<feature type="active site" description="Tele-AMP-histidine intermediate" evidence="1">
    <location>
        <position position="144"/>
    </location>
</feature>
<feature type="domain" description="HIT" evidence="4">
    <location>
        <begin position="50"/>
        <end position="157"/>
    </location>
</feature>
<feature type="short sequence motif" description="Histidine triad motif" evidence="2 3">
    <location>
        <begin position="142"/>
        <end position="146"/>
    </location>
</feature>
<evidence type="ECO:0000313" key="5">
    <source>
        <dbReference type="EMBL" id="CAI9778686.1"/>
    </source>
</evidence>
<dbReference type="AlphaFoldDB" id="A0AAD2A2U7"/>
<dbReference type="InterPro" id="IPR001310">
    <property type="entry name" value="Histidine_triad_HIT"/>
</dbReference>
<dbReference type="GO" id="GO:0047627">
    <property type="term" value="F:adenylylsulfatase activity"/>
    <property type="evidence" value="ECO:0007669"/>
    <property type="project" value="TreeGrafter"/>
</dbReference>
<sequence>MESPARRRLVILSSHINPPAEILWPVSPLLASTSASENGEKDNYSKSDCVFCNIIQGGAPALKVYEDDVCLCILDSNPLCHGHSLIIPKRHFSSLDATPPSIIGAMCSKVPLISNAVMKATGCDAFNLLVNNGAAASQVVFHTHIHIIPRKAHDCLWASESLRRRPLKLDQEAAHFAKCIRDNLTFLNDLEAIKVQGPSIQSRAELER</sequence>
<evidence type="ECO:0000256" key="2">
    <source>
        <dbReference type="PIRSR" id="PIRSR601310-3"/>
    </source>
</evidence>
<dbReference type="GO" id="GO:0009150">
    <property type="term" value="P:purine ribonucleotide metabolic process"/>
    <property type="evidence" value="ECO:0007669"/>
    <property type="project" value="TreeGrafter"/>
</dbReference>
<dbReference type="Gene3D" id="3.30.428.10">
    <property type="entry name" value="HIT-like"/>
    <property type="match status" value="1"/>
</dbReference>
<dbReference type="PRINTS" id="PR00332">
    <property type="entry name" value="HISTRIAD"/>
</dbReference>
<dbReference type="SUPFAM" id="SSF54197">
    <property type="entry name" value="HIT-like"/>
    <property type="match status" value="1"/>
</dbReference>
<evidence type="ECO:0000256" key="1">
    <source>
        <dbReference type="PIRSR" id="PIRSR601310-1"/>
    </source>
</evidence>
<protein>
    <recommendedName>
        <fullName evidence="4">HIT domain-containing protein</fullName>
    </recommendedName>
</protein>
<evidence type="ECO:0000313" key="6">
    <source>
        <dbReference type="Proteomes" id="UP000834106"/>
    </source>
</evidence>
<dbReference type="PANTHER" id="PTHR47670">
    <property type="entry name" value="ADENYLYLSULFATASE HINT3"/>
    <property type="match status" value="1"/>
</dbReference>
<dbReference type="InterPro" id="IPR019808">
    <property type="entry name" value="Histidine_triad_CS"/>
</dbReference>
<reference evidence="5" key="1">
    <citation type="submission" date="2023-05" db="EMBL/GenBank/DDBJ databases">
        <authorList>
            <person name="Huff M."/>
        </authorList>
    </citation>
    <scope>NUCLEOTIDE SEQUENCE</scope>
</reference>
<dbReference type="GO" id="GO:0006790">
    <property type="term" value="P:sulfur compound metabolic process"/>
    <property type="evidence" value="ECO:0007669"/>
    <property type="project" value="TreeGrafter"/>
</dbReference>
<gene>
    <name evidence="5" type="ORF">FPE_LOCUS26116</name>
</gene>
<organism evidence="5 6">
    <name type="scientific">Fraxinus pennsylvanica</name>
    <dbReference type="NCBI Taxonomy" id="56036"/>
    <lineage>
        <taxon>Eukaryota</taxon>
        <taxon>Viridiplantae</taxon>
        <taxon>Streptophyta</taxon>
        <taxon>Embryophyta</taxon>
        <taxon>Tracheophyta</taxon>
        <taxon>Spermatophyta</taxon>
        <taxon>Magnoliopsida</taxon>
        <taxon>eudicotyledons</taxon>
        <taxon>Gunneridae</taxon>
        <taxon>Pentapetalae</taxon>
        <taxon>asterids</taxon>
        <taxon>lamiids</taxon>
        <taxon>Lamiales</taxon>
        <taxon>Oleaceae</taxon>
        <taxon>Oleeae</taxon>
        <taxon>Fraxinus</taxon>
    </lineage>
</organism>
<dbReference type="PROSITE" id="PS51084">
    <property type="entry name" value="HIT_2"/>
    <property type="match status" value="1"/>
</dbReference>
<evidence type="ECO:0000256" key="3">
    <source>
        <dbReference type="PROSITE-ProRule" id="PRU00464"/>
    </source>
</evidence>
<dbReference type="Pfam" id="PF01230">
    <property type="entry name" value="HIT"/>
    <property type="match status" value="1"/>
</dbReference>
<accession>A0AAD2A2U7</accession>
<dbReference type="PANTHER" id="PTHR47670:SF1">
    <property type="entry name" value="ADENYLYLSULFATASE HINT3"/>
    <property type="match status" value="1"/>
</dbReference>
<dbReference type="InterPro" id="IPR011146">
    <property type="entry name" value="HIT-like"/>
</dbReference>
<dbReference type="PROSITE" id="PS00892">
    <property type="entry name" value="HIT_1"/>
    <property type="match status" value="1"/>
</dbReference>
<name>A0AAD2A2U7_9LAMI</name>